<comment type="similarity">
    <text evidence="2">Belongs to the TRAPP small subunits family. Sedlin subfamily.</text>
</comment>
<dbReference type="Gene3D" id="3.30.450.70">
    <property type="match status" value="1"/>
</dbReference>
<comment type="subcellular location">
    <subcellularLocation>
        <location evidence="1">Cytoplasm</location>
        <location evidence="1">Perinuclear region</location>
    </subcellularLocation>
</comment>
<dbReference type="OMA" id="RYMNQFI"/>
<dbReference type="CDD" id="cd14825">
    <property type="entry name" value="TRAPPC2_sedlin"/>
    <property type="match status" value="1"/>
</dbReference>
<dbReference type="RefSeq" id="XP_008483096.2">
    <property type="nucleotide sequence ID" value="XM_008484874.3"/>
</dbReference>
<dbReference type="Pfam" id="PF04628">
    <property type="entry name" value="Sedlin_N"/>
    <property type="match status" value="1"/>
</dbReference>
<keyword evidence="3" id="KW-0931">ER-Golgi transport</keyword>
<keyword evidence="3" id="KW-0813">Transport</keyword>
<proteinExistence type="inferred from homology"/>
<reference evidence="5" key="1">
    <citation type="submission" date="2025-08" db="UniProtKB">
        <authorList>
            <consortium name="RefSeq"/>
        </authorList>
    </citation>
    <scope>IDENTIFICATION</scope>
</reference>
<dbReference type="KEGG" id="dci:103519785"/>
<sequence>MANRYYFVMVGREDNPLYQRGFSCKEANDNENKYYYEFIAHASLDLLDEQVWQTDHMYLKTIDKFNDMMVSAFVTPTGVKFLMVHDSKNEEGIKKFFTSVYELFIKYSLNPFYKINTPINSTYFDSKVNFLGRKFLTGN</sequence>
<dbReference type="GO" id="GO:0006888">
    <property type="term" value="P:endoplasmic reticulum to Golgi vesicle-mediated transport"/>
    <property type="evidence" value="ECO:0007669"/>
    <property type="project" value="InterPro"/>
</dbReference>
<accession>A0A1S3DJW3</accession>
<dbReference type="OrthoDB" id="10252102at2759"/>
<dbReference type="GO" id="GO:0048471">
    <property type="term" value="C:perinuclear region of cytoplasm"/>
    <property type="evidence" value="ECO:0007669"/>
    <property type="project" value="UniProtKB-SubCell"/>
</dbReference>
<dbReference type="STRING" id="121845.A0A1S3DJW3"/>
<keyword evidence="4" id="KW-1185">Reference proteome</keyword>
<evidence type="ECO:0000256" key="2">
    <source>
        <dbReference type="ARBA" id="ARBA00006626"/>
    </source>
</evidence>
<dbReference type="PaxDb" id="121845-A0A1S3DJW3"/>
<dbReference type="PANTHER" id="PTHR12403">
    <property type="entry name" value="TRAFFICKING PROTEIN PARTICLE COMPLEX SUBUNIT 2"/>
    <property type="match status" value="1"/>
</dbReference>
<evidence type="ECO:0000256" key="1">
    <source>
        <dbReference type="ARBA" id="ARBA00004556"/>
    </source>
</evidence>
<evidence type="ECO:0000313" key="5">
    <source>
        <dbReference type="RefSeq" id="XP_008483096.2"/>
    </source>
</evidence>
<evidence type="ECO:0000256" key="3">
    <source>
        <dbReference type="ARBA" id="ARBA00022892"/>
    </source>
</evidence>
<dbReference type="InterPro" id="IPR011012">
    <property type="entry name" value="Longin-like_dom_sf"/>
</dbReference>
<dbReference type="Proteomes" id="UP000079169">
    <property type="component" value="Unplaced"/>
</dbReference>
<evidence type="ECO:0000313" key="4">
    <source>
        <dbReference type="Proteomes" id="UP000079169"/>
    </source>
</evidence>
<dbReference type="InterPro" id="IPR006722">
    <property type="entry name" value="Sedlin"/>
</dbReference>
<gene>
    <name evidence="5" type="primary">LOC103519785</name>
</gene>
<protein>
    <submittedName>
        <fullName evidence="5">Trafficking protein particle complex subunit 2-like</fullName>
    </submittedName>
</protein>
<name>A0A1S3DJW3_DIACI</name>
<dbReference type="GeneID" id="103519785"/>
<dbReference type="SUPFAM" id="SSF64356">
    <property type="entry name" value="SNARE-like"/>
    <property type="match status" value="1"/>
</dbReference>
<organism evidence="4 5">
    <name type="scientific">Diaphorina citri</name>
    <name type="common">Asian citrus psyllid</name>
    <dbReference type="NCBI Taxonomy" id="121845"/>
    <lineage>
        <taxon>Eukaryota</taxon>
        <taxon>Metazoa</taxon>
        <taxon>Ecdysozoa</taxon>
        <taxon>Arthropoda</taxon>
        <taxon>Hexapoda</taxon>
        <taxon>Insecta</taxon>
        <taxon>Pterygota</taxon>
        <taxon>Neoptera</taxon>
        <taxon>Paraneoptera</taxon>
        <taxon>Hemiptera</taxon>
        <taxon>Sternorrhyncha</taxon>
        <taxon>Psylloidea</taxon>
        <taxon>Psyllidae</taxon>
        <taxon>Diaphorininae</taxon>
        <taxon>Diaphorina</taxon>
    </lineage>
</organism>
<dbReference type="AlphaFoldDB" id="A0A1S3DJW3"/>